<reference evidence="1" key="1">
    <citation type="submission" date="2023-01" db="EMBL/GenBank/DDBJ databases">
        <title>Genome assembly of the deep-sea coral Lophelia pertusa.</title>
        <authorList>
            <person name="Herrera S."/>
            <person name="Cordes E."/>
        </authorList>
    </citation>
    <scope>NUCLEOTIDE SEQUENCE</scope>
    <source>
        <strain evidence="1">USNM1676648</strain>
        <tissue evidence="1">Polyp</tissue>
    </source>
</reference>
<evidence type="ECO:0000313" key="2">
    <source>
        <dbReference type="Proteomes" id="UP001163046"/>
    </source>
</evidence>
<dbReference type="OrthoDB" id="5948010at2759"/>
<feature type="non-terminal residue" evidence="1">
    <location>
        <position position="1"/>
    </location>
</feature>
<keyword evidence="2" id="KW-1185">Reference proteome</keyword>
<sequence length="108" mass="12637">RPSIPDYALSHERVCQWWKDCTRTIFWTEIMPVKNGYRMFIWATESSFSGALRRAMDINLDDLPFVIYACFVLHNYCEAKSETISEQNVSAAIAYDREFQPPTRPPPK</sequence>
<organism evidence="1 2">
    <name type="scientific">Desmophyllum pertusum</name>
    <dbReference type="NCBI Taxonomy" id="174260"/>
    <lineage>
        <taxon>Eukaryota</taxon>
        <taxon>Metazoa</taxon>
        <taxon>Cnidaria</taxon>
        <taxon>Anthozoa</taxon>
        <taxon>Hexacorallia</taxon>
        <taxon>Scleractinia</taxon>
        <taxon>Caryophylliina</taxon>
        <taxon>Caryophylliidae</taxon>
        <taxon>Desmophyllum</taxon>
    </lineage>
</organism>
<evidence type="ECO:0000313" key="1">
    <source>
        <dbReference type="EMBL" id="KAJ7387987.1"/>
    </source>
</evidence>
<dbReference type="EMBL" id="MU825826">
    <property type="protein sequence ID" value="KAJ7387987.1"/>
    <property type="molecule type" value="Genomic_DNA"/>
</dbReference>
<evidence type="ECO:0008006" key="3">
    <source>
        <dbReference type="Google" id="ProtNLM"/>
    </source>
</evidence>
<protein>
    <recommendedName>
        <fullName evidence="3">DDE Tnp4 domain-containing protein</fullName>
    </recommendedName>
</protein>
<proteinExistence type="predicted"/>
<dbReference type="Proteomes" id="UP001163046">
    <property type="component" value="Unassembled WGS sequence"/>
</dbReference>
<comment type="caution">
    <text evidence="1">The sequence shown here is derived from an EMBL/GenBank/DDBJ whole genome shotgun (WGS) entry which is preliminary data.</text>
</comment>
<accession>A0A9X0D5D8</accession>
<dbReference type="AlphaFoldDB" id="A0A9X0D5D8"/>
<name>A0A9X0D5D8_9CNID</name>
<gene>
    <name evidence="1" type="ORF">OS493_040586</name>
</gene>